<name>A0ABQ5DUM9_9ASTR</name>
<reference evidence="2" key="1">
    <citation type="journal article" date="2022" name="Int. J. Mol. Sci.">
        <title>Draft Genome of Tanacetum Coccineum: Genomic Comparison of Closely Related Tanacetum-Family Plants.</title>
        <authorList>
            <person name="Yamashiro T."/>
            <person name="Shiraishi A."/>
            <person name="Nakayama K."/>
            <person name="Satake H."/>
        </authorList>
    </citation>
    <scope>NUCLEOTIDE SEQUENCE</scope>
</reference>
<dbReference type="CDD" id="cd09272">
    <property type="entry name" value="RNase_HI_RT_Ty1"/>
    <property type="match status" value="1"/>
</dbReference>
<dbReference type="PANTHER" id="PTHR11439:SF509">
    <property type="entry name" value="RNA-DIRECTED DNA POLYMERASE"/>
    <property type="match status" value="1"/>
</dbReference>
<dbReference type="PANTHER" id="PTHR11439">
    <property type="entry name" value="GAG-POL-RELATED RETROTRANSPOSON"/>
    <property type="match status" value="1"/>
</dbReference>
<evidence type="ECO:0000313" key="3">
    <source>
        <dbReference type="Proteomes" id="UP001151760"/>
    </source>
</evidence>
<evidence type="ECO:0000259" key="1">
    <source>
        <dbReference type="Pfam" id="PF07727"/>
    </source>
</evidence>
<dbReference type="EMBL" id="BQNB010015664">
    <property type="protein sequence ID" value="GJT42667.1"/>
    <property type="molecule type" value="Genomic_DNA"/>
</dbReference>
<reference evidence="2" key="2">
    <citation type="submission" date="2022-01" db="EMBL/GenBank/DDBJ databases">
        <authorList>
            <person name="Yamashiro T."/>
            <person name="Shiraishi A."/>
            <person name="Satake H."/>
            <person name="Nakayama K."/>
        </authorList>
    </citation>
    <scope>NUCLEOTIDE SEQUENCE</scope>
</reference>
<sequence length="749" mass="85964">METIHVKFDKLTTKVSEHSCLEPESNRFNVEDSLVESNQTPSKTDMDDLFGPMYEEYFEKRLQEVSTNYDAPPTLNNKDTPSSSSIILKNVADESTQEDSTDLDRNTLITLFCPLVTEEAESSSTNQGYLKEEGIDFEESFAPVARLEEVQVFIAYAAHKNFTIFQMDVKTAFLNGPLKEELLEHEVLKKHEMDGCDSISTPMATAKLDADLQGTLTDQTKYHNMIKGLMYLTASRPDIAFATFDFSFELIAYSAADHAGCHDDYKSTSGGIQFIREKLVSWSSKKQDCIAMSSAEAEYVSLSACSLLLSLAIWYNTAYKTYQHPLPFNKEHGEQELIMSQPRQLLTRNQLVPVFMRYDMASTNKKIDLINPSCPLASKILGEILRRHPLYYALTAFALVPWIYMQQMWHTLKLVDSKDKFKFMVDEEEVMFLINDLRTLFQLPQATDNNHVDFVEPPKLPKMLEFLNEIDYVALLWEGLHYQLMHSTTNVPYPRFTKIIIDHILTMHPEILKRTTEPYHRVENDEVVKSIFNYGKIKRRGMRIPNWLLIEEIKQTNAYKKLVADDKFADNMMLSQEDPDTRIDPGSHKESLEAKKVAKIESINEEVEEETVEAALIRRKGNGSLEIRETPIATPIRSPRTITDSLSSDKEKLQELTTSNPISSKGSSSWFTPCSKHIKGVIARMNMRYGYMFHHIRNMFIPRHDMTTIARKLEETLKVVVPKMVNETTNQNMKDNLPRIVVKGIDVRS</sequence>
<evidence type="ECO:0000313" key="2">
    <source>
        <dbReference type="EMBL" id="GJT42667.1"/>
    </source>
</evidence>
<feature type="domain" description="Reverse transcriptase Ty1/copia-type" evidence="1">
    <location>
        <begin position="125"/>
        <end position="182"/>
    </location>
</feature>
<dbReference type="Pfam" id="PF07727">
    <property type="entry name" value="RVT_2"/>
    <property type="match status" value="1"/>
</dbReference>
<accession>A0ABQ5DUM9</accession>
<dbReference type="Proteomes" id="UP001151760">
    <property type="component" value="Unassembled WGS sequence"/>
</dbReference>
<protein>
    <submittedName>
        <fullName evidence="2">Integrase, catalytic region, zinc finger, CCHC-type containing protein</fullName>
    </submittedName>
</protein>
<dbReference type="InterPro" id="IPR013103">
    <property type="entry name" value="RVT_2"/>
</dbReference>
<organism evidence="2 3">
    <name type="scientific">Tanacetum coccineum</name>
    <dbReference type="NCBI Taxonomy" id="301880"/>
    <lineage>
        <taxon>Eukaryota</taxon>
        <taxon>Viridiplantae</taxon>
        <taxon>Streptophyta</taxon>
        <taxon>Embryophyta</taxon>
        <taxon>Tracheophyta</taxon>
        <taxon>Spermatophyta</taxon>
        <taxon>Magnoliopsida</taxon>
        <taxon>eudicotyledons</taxon>
        <taxon>Gunneridae</taxon>
        <taxon>Pentapetalae</taxon>
        <taxon>asterids</taxon>
        <taxon>campanulids</taxon>
        <taxon>Asterales</taxon>
        <taxon>Asteraceae</taxon>
        <taxon>Asteroideae</taxon>
        <taxon>Anthemideae</taxon>
        <taxon>Anthemidinae</taxon>
        <taxon>Tanacetum</taxon>
    </lineage>
</organism>
<keyword evidence="3" id="KW-1185">Reference proteome</keyword>
<comment type="caution">
    <text evidence="2">The sequence shown here is derived from an EMBL/GenBank/DDBJ whole genome shotgun (WGS) entry which is preliminary data.</text>
</comment>
<proteinExistence type="predicted"/>
<gene>
    <name evidence="2" type="ORF">Tco_0951382</name>
</gene>